<evidence type="ECO:0000313" key="2">
    <source>
        <dbReference type="Proteomes" id="UP000228528"/>
    </source>
</evidence>
<gene>
    <name evidence="1" type="ORF">COU30_04120</name>
</gene>
<dbReference type="EMBL" id="PFBW01000182">
    <property type="protein sequence ID" value="PIR77135.1"/>
    <property type="molecule type" value="Genomic_DNA"/>
</dbReference>
<name>A0A2M6P081_9BACT</name>
<dbReference type="Proteomes" id="UP000228528">
    <property type="component" value="Unassembled WGS sequence"/>
</dbReference>
<organism evidence="1 2">
    <name type="scientific">Candidatus Magasanikbacteria bacterium CG10_big_fil_rev_8_21_14_0_10_38_6</name>
    <dbReference type="NCBI Taxonomy" id="1974647"/>
    <lineage>
        <taxon>Bacteria</taxon>
        <taxon>Candidatus Magasanikiibacteriota</taxon>
    </lineage>
</organism>
<dbReference type="AlphaFoldDB" id="A0A2M6P081"/>
<reference evidence="2" key="1">
    <citation type="submission" date="2017-09" db="EMBL/GenBank/DDBJ databases">
        <title>Depth-based differentiation of microbial function through sediment-hosted aquifers and enrichment of novel symbionts in the deep terrestrial subsurface.</title>
        <authorList>
            <person name="Probst A.J."/>
            <person name="Ladd B."/>
            <person name="Jarett J.K."/>
            <person name="Geller-Mcgrath D.E."/>
            <person name="Sieber C.M.K."/>
            <person name="Emerson J.B."/>
            <person name="Anantharaman K."/>
            <person name="Thomas B.C."/>
            <person name="Malmstrom R."/>
            <person name="Stieglmeier M."/>
            <person name="Klingl A."/>
            <person name="Woyke T."/>
            <person name="Ryan C.M."/>
            <person name="Banfield J.F."/>
        </authorList>
    </citation>
    <scope>NUCLEOTIDE SEQUENCE [LARGE SCALE GENOMIC DNA]</scope>
</reference>
<accession>A0A2M6P081</accession>
<sequence>MINTKHVAIGVIAGVIFTSAAAVTYIQLTKNQHKLVEDGYKQKQQHLQEELMQKDQNLTKLRSAVQYNCENSSGTYDNDQCHCPDALGKDAYDQQTGRCLNPKDKDDANQQHMTIPQGWSVFTATDGVVAFALPPEHIASDTIISEPNGAGDYFPVTSWKTIQADTPTQAVQAYLDRDEQTLVVEQYEEYPHIFHAYYTYTGSEPSIEGQTLTAHIYIVSNQDTHVIFPGWELFDLSGWKYTQEFLTSVVITK</sequence>
<proteinExistence type="predicted"/>
<evidence type="ECO:0000313" key="1">
    <source>
        <dbReference type="EMBL" id="PIR77135.1"/>
    </source>
</evidence>
<protein>
    <submittedName>
        <fullName evidence="1">Uncharacterized protein</fullName>
    </submittedName>
</protein>
<comment type="caution">
    <text evidence="1">The sequence shown here is derived from an EMBL/GenBank/DDBJ whole genome shotgun (WGS) entry which is preliminary data.</text>
</comment>